<evidence type="ECO:0000313" key="3">
    <source>
        <dbReference type="Proteomes" id="UP001286313"/>
    </source>
</evidence>
<evidence type="ECO:0000313" key="2">
    <source>
        <dbReference type="EMBL" id="KAK3870593.1"/>
    </source>
</evidence>
<proteinExistence type="predicted"/>
<reference evidence="2" key="1">
    <citation type="submission" date="2023-10" db="EMBL/GenBank/DDBJ databases">
        <title>Genome assemblies of two species of porcelain crab, Petrolisthes cinctipes and Petrolisthes manimaculis (Anomura: Porcellanidae).</title>
        <authorList>
            <person name="Angst P."/>
        </authorList>
    </citation>
    <scope>NUCLEOTIDE SEQUENCE</scope>
    <source>
        <strain evidence="2">PB745_01</strain>
        <tissue evidence="2">Gill</tissue>
    </source>
</reference>
<name>A0AAE1KER5_PETCI</name>
<sequence>MAAASGIVNKPNSKTISKKKLEICGHCNVRVSEGIKCDCCKYWVHYNCEGITDKEVDSWNILGNRASFYCSVRSCNQIAKKFIDCIGPLQDQVDSNTQRLEALEKKLEAQQKDTESEVNRAISEVNNAIEREKDKIKSEVRDDIVGVLQDHEKTGAGGTVKKEQVKVEVQEALEDEKDKAFRAGNLIIAGVPEPDTDDMDAGNSADLASVTRLFTDGMKLDPDSYRITNTTRLYRGRKEPADTNKDRLLRVRFDSSDMVGKVARASPELENAANSWMKNTRIFRDRSKKERDERRELIREAHTKNNEEEDSDYKWYVDFSNKKVLRKKEGEERPRPFRAQKYR</sequence>
<organism evidence="2 3">
    <name type="scientific">Petrolisthes cinctipes</name>
    <name type="common">Flat porcelain crab</name>
    <dbReference type="NCBI Taxonomy" id="88211"/>
    <lineage>
        <taxon>Eukaryota</taxon>
        <taxon>Metazoa</taxon>
        <taxon>Ecdysozoa</taxon>
        <taxon>Arthropoda</taxon>
        <taxon>Crustacea</taxon>
        <taxon>Multicrustacea</taxon>
        <taxon>Malacostraca</taxon>
        <taxon>Eumalacostraca</taxon>
        <taxon>Eucarida</taxon>
        <taxon>Decapoda</taxon>
        <taxon>Pleocyemata</taxon>
        <taxon>Anomura</taxon>
        <taxon>Galatheoidea</taxon>
        <taxon>Porcellanidae</taxon>
        <taxon>Petrolisthes</taxon>
    </lineage>
</organism>
<dbReference type="InterPro" id="IPR013083">
    <property type="entry name" value="Znf_RING/FYVE/PHD"/>
</dbReference>
<comment type="caution">
    <text evidence="2">The sequence shown here is derived from an EMBL/GenBank/DDBJ whole genome shotgun (WGS) entry which is preliminary data.</text>
</comment>
<evidence type="ECO:0008006" key="4">
    <source>
        <dbReference type="Google" id="ProtNLM"/>
    </source>
</evidence>
<evidence type="ECO:0000256" key="1">
    <source>
        <dbReference type="SAM" id="Coils"/>
    </source>
</evidence>
<dbReference type="SUPFAM" id="SSF57903">
    <property type="entry name" value="FYVE/PHD zinc finger"/>
    <property type="match status" value="1"/>
</dbReference>
<dbReference type="EMBL" id="JAWQEG010002641">
    <property type="protein sequence ID" value="KAK3870593.1"/>
    <property type="molecule type" value="Genomic_DNA"/>
</dbReference>
<keyword evidence="1" id="KW-0175">Coiled coil</keyword>
<accession>A0AAE1KER5</accession>
<keyword evidence="3" id="KW-1185">Reference proteome</keyword>
<dbReference type="AlphaFoldDB" id="A0AAE1KER5"/>
<gene>
    <name evidence="2" type="ORF">Pcinc_024176</name>
</gene>
<dbReference type="Proteomes" id="UP001286313">
    <property type="component" value="Unassembled WGS sequence"/>
</dbReference>
<dbReference type="Gene3D" id="3.30.40.10">
    <property type="entry name" value="Zinc/RING finger domain, C3HC4 (zinc finger)"/>
    <property type="match status" value="1"/>
</dbReference>
<dbReference type="InterPro" id="IPR011011">
    <property type="entry name" value="Znf_FYVE_PHD"/>
</dbReference>
<feature type="coiled-coil region" evidence="1">
    <location>
        <begin position="93"/>
        <end position="142"/>
    </location>
</feature>
<protein>
    <recommendedName>
        <fullName evidence="4">Zinc finger PHD-type domain-containing protein</fullName>
    </recommendedName>
</protein>